<dbReference type="PANTHER" id="PTHR15458">
    <property type="entry name" value="PHOSPHATIDYLETHANOLAMINE N-METHYLTRANSFERASE"/>
    <property type="match status" value="1"/>
</dbReference>
<dbReference type="GO" id="GO:0006656">
    <property type="term" value="P:phosphatidylcholine biosynthetic process"/>
    <property type="evidence" value="ECO:0007669"/>
    <property type="project" value="UniProtKB-UniRule"/>
</dbReference>
<dbReference type="RefSeq" id="XP_043012575.1">
    <property type="nucleotide sequence ID" value="XM_043151479.1"/>
</dbReference>
<evidence type="ECO:0000256" key="5">
    <source>
        <dbReference type="ARBA" id="ARBA00022679"/>
    </source>
</evidence>
<keyword evidence="4 14" id="KW-0489">Methyltransferase</keyword>
<evidence type="ECO:0000256" key="1">
    <source>
        <dbReference type="ARBA" id="ARBA00004969"/>
    </source>
</evidence>
<keyword evidence="12 14" id="KW-0594">Phospholipid biosynthesis</keyword>
<feature type="binding site" evidence="14">
    <location>
        <begin position="110"/>
        <end position="112"/>
    </location>
    <ligand>
        <name>S-adenosyl-L-methionine</name>
        <dbReference type="ChEBI" id="CHEBI:59789"/>
    </ligand>
</feature>
<keyword evidence="5 14" id="KW-0808">Transferase</keyword>
<evidence type="ECO:0000313" key="17">
    <source>
        <dbReference type="Proteomes" id="UP001049176"/>
    </source>
</evidence>
<evidence type="ECO:0000313" key="16">
    <source>
        <dbReference type="EMBL" id="KAG7096105.1"/>
    </source>
</evidence>
<evidence type="ECO:0000256" key="10">
    <source>
        <dbReference type="ARBA" id="ARBA00023098"/>
    </source>
</evidence>
<evidence type="ECO:0000256" key="9">
    <source>
        <dbReference type="ARBA" id="ARBA00022989"/>
    </source>
</evidence>
<gene>
    <name evidence="16" type="ORF">E1B28_006781</name>
</gene>
<dbReference type="InterPro" id="IPR024960">
    <property type="entry name" value="PEMT/MFAP"/>
</dbReference>
<feature type="topological domain" description="Lumenal" evidence="14">
    <location>
        <begin position="48"/>
        <end position="59"/>
    </location>
</feature>
<accession>A0A9P8ABF9</accession>
<evidence type="ECO:0000256" key="3">
    <source>
        <dbReference type="ARBA" id="ARBA00022516"/>
    </source>
</evidence>
<feature type="transmembrane region" description="Helical" evidence="15">
    <location>
        <begin position="59"/>
        <end position="79"/>
    </location>
</feature>
<comment type="similarity">
    <text evidence="14">Belongs to the class VI-like SAM-binding methyltransferase superfamily. PEMT/PEM2 methyltransferase family.</text>
</comment>
<feature type="intramembrane region" description="Helical" evidence="14">
    <location>
        <begin position="27"/>
        <end position="47"/>
    </location>
</feature>
<dbReference type="Proteomes" id="UP001049176">
    <property type="component" value="Chromosome 3"/>
</dbReference>
<keyword evidence="6 14" id="KW-0949">S-adenosyl-L-methionine</keyword>
<keyword evidence="13 14" id="KW-1208">Phospholipid metabolism</keyword>
<organism evidence="16 17">
    <name type="scientific">Marasmius oreades</name>
    <name type="common">fairy-ring Marasmius</name>
    <dbReference type="NCBI Taxonomy" id="181124"/>
    <lineage>
        <taxon>Eukaryota</taxon>
        <taxon>Fungi</taxon>
        <taxon>Dikarya</taxon>
        <taxon>Basidiomycota</taxon>
        <taxon>Agaricomycotina</taxon>
        <taxon>Agaricomycetes</taxon>
        <taxon>Agaricomycetidae</taxon>
        <taxon>Agaricales</taxon>
        <taxon>Marasmiineae</taxon>
        <taxon>Marasmiaceae</taxon>
        <taxon>Marasmius</taxon>
    </lineage>
</organism>
<evidence type="ECO:0000256" key="7">
    <source>
        <dbReference type="ARBA" id="ARBA00022692"/>
    </source>
</evidence>
<feature type="transmembrane region" description="Helical" evidence="15">
    <location>
        <begin position="147"/>
        <end position="167"/>
    </location>
</feature>
<comment type="function">
    <text evidence="14">Catalyzes the second two steps of the methylation pathway of phosphatidylcholine biosynthesis, the SAM-dependent methylation of phosphatidylmonomethylethanolamine (PMME) to phosphatidyldimethylethanolamine (PDME) and of PDME to phosphatidylcholine (PC).</text>
</comment>
<protein>
    <recommendedName>
        <fullName evidence="14">Phosphatidyl-N-methylethanolamine N-methyltransferase</fullName>
        <ecNumber evidence="14">2.1.1.71</ecNumber>
    </recommendedName>
    <alternativeName>
        <fullName evidence="14">Phospholipid methyltransferase</fullName>
        <shortName evidence="14">PLMT</shortName>
    </alternativeName>
</protein>
<dbReference type="EMBL" id="CM032183">
    <property type="protein sequence ID" value="KAG7096105.1"/>
    <property type="molecule type" value="Genomic_DNA"/>
</dbReference>
<keyword evidence="17" id="KW-1185">Reference proteome</keyword>
<keyword evidence="7 14" id="KW-0812">Transmembrane</keyword>
<comment type="pathway">
    <text evidence="1 14">Phospholipid metabolism; phosphatidylcholine biosynthesis.</text>
</comment>
<dbReference type="OrthoDB" id="8300106at2759"/>
<keyword evidence="14" id="KW-0496">Mitochondrion</keyword>
<evidence type="ECO:0000256" key="8">
    <source>
        <dbReference type="ARBA" id="ARBA00022824"/>
    </source>
</evidence>
<sequence length="217" mass="24439">MHPALDPIADLSKFISSVPSHVDWSKISLYCCLVSISASPLVWNVVGRNEYRNKTLTRLVGPHVGCGFLGVSIFLAGLYRDVLYKIALHDQPKYPLPYEVQTIIAWIIFGAGNFLVATSFIALGFYGTYLGDYFGILLKKRVTQFPFNVLNDPMYVGSTMCFVGASLWYERPVGLLISVYVTWTYYVALRYEGPFTDMIYNHTELAAKSNNQINCMT</sequence>
<comment type="subcellular location">
    <subcellularLocation>
        <location evidence="14">Endoplasmic reticulum membrane</location>
        <topology evidence="14">Multi-pass membrane protein</topology>
    </subcellularLocation>
    <subcellularLocation>
        <location evidence="14">Mitochondrion membrane</location>
        <topology evidence="14">Multi-pass membrane protein</topology>
    </subcellularLocation>
</comment>
<keyword evidence="10 14" id="KW-0443">Lipid metabolism</keyword>
<dbReference type="Pfam" id="PF04191">
    <property type="entry name" value="PEMT"/>
    <property type="match status" value="1"/>
</dbReference>
<keyword evidence="3 14" id="KW-0444">Lipid biosynthesis</keyword>
<evidence type="ECO:0000256" key="12">
    <source>
        <dbReference type="ARBA" id="ARBA00023209"/>
    </source>
</evidence>
<feature type="transmembrane region" description="Helical" evidence="15">
    <location>
        <begin position="173"/>
        <end position="189"/>
    </location>
</feature>
<reference evidence="16" key="1">
    <citation type="journal article" date="2021" name="Genome Biol. Evol.">
        <title>The assembled and annotated genome of the fairy-ring fungus Marasmius oreades.</title>
        <authorList>
            <person name="Hiltunen M."/>
            <person name="Ament-Velasquez S.L."/>
            <person name="Johannesson H."/>
        </authorList>
    </citation>
    <scope>NUCLEOTIDE SEQUENCE</scope>
    <source>
        <strain evidence="16">03SP1</strain>
    </source>
</reference>
<keyword evidence="9 14" id="KW-1133">Transmembrane helix</keyword>
<evidence type="ECO:0000256" key="15">
    <source>
        <dbReference type="SAM" id="Phobius"/>
    </source>
</evidence>
<feature type="transmembrane region" description="Helical" evidence="15">
    <location>
        <begin position="103"/>
        <end position="126"/>
    </location>
</feature>
<evidence type="ECO:0000256" key="14">
    <source>
        <dbReference type="HAMAP-Rule" id="MF_03216"/>
    </source>
</evidence>
<evidence type="ECO:0000256" key="11">
    <source>
        <dbReference type="ARBA" id="ARBA00023136"/>
    </source>
</evidence>
<dbReference type="Gene3D" id="1.20.120.1630">
    <property type="match status" value="1"/>
</dbReference>
<feature type="topological domain" description="Lumenal" evidence="14">
    <location>
        <begin position="127"/>
        <end position="169"/>
    </location>
</feature>
<comment type="caution">
    <text evidence="14">Lacks conserved residue(s) required for the propagation of feature annotation.</text>
</comment>
<proteinExistence type="inferred from homology"/>
<dbReference type="InterPro" id="IPR007318">
    <property type="entry name" value="Phopholipid_MeTrfase"/>
</dbReference>
<dbReference type="PROSITE" id="PS51599">
    <property type="entry name" value="SAM_PEMT_PEM2"/>
    <property type="match status" value="1"/>
</dbReference>
<dbReference type="AlphaFoldDB" id="A0A9P8ABF9"/>
<evidence type="ECO:0000256" key="4">
    <source>
        <dbReference type="ARBA" id="ARBA00022603"/>
    </source>
</evidence>
<keyword evidence="11 14" id="KW-0472">Membrane</keyword>
<keyword evidence="8 14" id="KW-0256">Endoplasmic reticulum</keyword>
<feature type="topological domain" description="Cytoplasmic" evidence="14">
    <location>
        <begin position="191"/>
        <end position="217"/>
    </location>
</feature>
<feature type="transmembrane region" description="Helical" evidence="15">
    <location>
        <begin position="27"/>
        <end position="47"/>
    </location>
</feature>
<comment type="catalytic activity">
    <reaction evidence="14">
        <text>a 1,2-diacyl-sn-glycero-3-phospho-N,N-dimethylethanolamine + S-adenosyl-L-methionine = a 1,2-diacyl-sn-glycero-3-phosphocholine + S-adenosyl-L-homocysteine + H(+)</text>
        <dbReference type="Rhea" id="RHEA:32739"/>
        <dbReference type="ChEBI" id="CHEBI:15378"/>
        <dbReference type="ChEBI" id="CHEBI:57643"/>
        <dbReference type="ChEBI" id="CHEBI:57856"/>
        <dbReference type="ChEBI" id="CHEBI:59789"/>
        <dbReference type="ChEBI" id="CHEBI:64572"/>
    </reaction>
</comment>
<comment type="caution">
    <text evidence="16">The sequence shown here is derived from an EMBL/GenBank/DDBJ whole genome shotgun (WGS) entry which is preliminary data.</text>
</comment>
<dbReference type="PANTHER" id="PTHR15458:SF5">
    <property type="entry name" value="PHOSPHATIDYLETHANOLAMINE N-METHYLTRANSFERASE"/>
    <property type="match status" value="1"/>
</dbReference>
<dbReference type="GO" id="GO:0032259">
    <property type="term" value="P:methylation"/>
    <property type="evidence" value="ECO:0007669"/>
    <property type="project" value="UniProtKB-KW"/>
</dbReference>
<feature type="binding site" evidence="14">
    <location>
        <begin position="192"/>
        <end position="193"/>
    </location>
    <ligand>
        <name>S-adenosyl-L-methionine</name>
        <dbReference type="ChEBI" id="CHEBI:59789"/>
    </ligand>
</feature>
<dbReference type="HAMAP" id="MF_03216">
    <property type="entry name" value="PLMT"/>
    <property type="match status" value="1"/>
</dbReference>
<evidence type="ECO:0000256" key="6">
    <source>
        <dbReference type="ARBA" id="ARBA00022691"/>
    </source>
</evidence>
<evidence type="ECO:0000256" key="13">
    <source>
        <dbReference type="ARBA" id="ARBA00023264"/>
    </source>
</evidence>
<dbReference type="KEGG" id="more:E1B28_006781"/>
<dbReference type="PIRSF" id="PIRSF005444">
    <property type="entry name" value="PEMT"/>
    <property type="match status" value="1"/>
</dbReference>
<name>A0A9P8ABF9_9AGAR</name>
<dbReference type="GO" id="GO:0031966">
    <property type="term" value="C:mitochondrial membrane"/>
    <property type="evidence" value="ECO:0007669"/>
    <property type="project" value="UniProtKB-SubCell"/>
</dbReference>
<comment type="catalytic activity">
    <reaction evidence="14">
        <text>a 1,2-diacyl-sn-glycero-3-phospho-N-methylethanolamine + S-adenosyl-L-methionine = a 1,2-diacyl-sn-glycero-3-phospho-N,N-dimethylethanolamine + S-adenosyl-L-homocysteine + H(+)</text>
        <dbReference type="Rhea" id="RHEA:32735"/>
        <dbReference type="ChEBI" id="CHEBI:15378"/>
        <dbReference type="ChEBI" id="CHEBI:57856"/>
        <dbReference type="ChEBI" id="CHEBI:59789"/>
        <dbReference type="ChEBI" id="CHEBI:64572"/>
        <dbReference type="ChEBI" id="CHEBI:64573"/>
        <dbReference type="EC" id="2.1.1.71"/>
    </reaction>
</comment>
<dbReference type="GO" id="GO:0000773">
    <property type="term" value="F:phosphatidyl-N-methylethanolamine N-methyltransferase activity"/>
    <property type="evidence" value="ECO:0007669"/>
    <property type="project" value="UniProtKB-UniRule"/>
</dbReference>
<evidence type="ECO:0000256" key="2">
    <source>
        <dbReference type="ARBA" id="ARBA00005189"/>
    </source>
</evidence>
<dbReference type="GeneID" id="66075857"/>
<dbReference type="EC" id="2.1.1.71" evidence="14"/>
<comment type="pathway">
    <text evidence="2">Lipid metabolism.</text>
</comment>
<feature type="topological domain" description="Lumenal" evidence="14">
    <location>
        <begin position="1"/>
        <end position="26"/>
    </location>
</feature>
<dbReference type="GO" id="GO:0005789">
    <property type="term" value="C:endoplasmic reticulum membrane"/>
    <property type="evidence" value="ECO:0007669"/>
    <property type="project" value="UniProtKB-SubCell"/>
</dbReference>